<comment type="caution">
    <text evidence="5">The sequence shown here is derived from an EMBL/GenBank/DDBJ whole genome shotgun (WGS) entry which is preliminary data.</text>
</comment>
<dbReference type="EMBL" id="RQSP01000034">
    <property type="protein sequence ID" value="KAB5605857.1"/>
    <property type="molecule type" value="Genomic_DNA"/>
</dbReference>
<dbReference type="OrthoDB" id="3246591at2"/>
<dbReference type="InterPro" id="IPR051448">
    <property type="entry name" value="CdaR-like_regulators"/>
</dbReference>
<feature type="domain" description="PucR C-terminal helix-turn-helix" evidence="3">
    <location>
        <begin position="246"/>
        <end position="302"/>
    </location>
</feature>
<dbReference type="Gene3D" id="3.30.70.2730">
    <property type="match status" value="1"/>
</dbReference>
<dbReference type="InterPro" id="IPR025736">
    <property type="entry name" value="PucR_C-HTH_dom"/>
</dbReference>
<dbReference type="Proteomes" id="UP000326336">
    <property type="component" value="Unassembled WGS sequence"/>
</dbReference>
<name>A0A5N5RF30_9BIFI</name>
<protein>
    <submittedName>
        <fullName evidence="5">PucR family transcriptional regulator</fullName>
    </submittedName>
</protein>
<dbReference type="Gene3D" id="1.20.5.5100">
    <property type="match status" value="1"/>
</dbReference>
<dbReference type="PANTHER" id="PTHR33744">
    <property type="entry name" value="CARBOHYDRATE DIACID REGULATOR"/>
    <property type="match status" value="1"/>
</dbReference>
<dbReference type="Gene3D" id="1.10.10.2840">
    <property type="entry name" value="PucR C-terminal helix-turn-helix domain"/>
    <property type="match status" value="1"/>
</dbReference>
<evidence type="ECO:0000259" key="3">
    <source>
        <dbReference type="Pfam" id="PF13556"/>
    </source>
</evidence>
<evidence type="ECO:0000259" key="4">
    <source>
        <dbReference type="Pfam" id="PF17853"/>
    </source>
</evidence>
<feature type="domain" description="CdaR GGDEF-like" evidence="4">
    <location>
        <begin position="82"/>
        <end position="192"/>
    </location>
</feature>
<dbReference type="InterPro" id="IPR041522">
    <property type="entry name" value="CdaR_GGDEF"/>
</dbReference>
<proteinExistence type="inferred from homology"/>
<dbReference type="Pfam" id="PF13556">
    <property type="entry name" value="HTH_30"/>
    <property type="match status" value="1"/>
</dbReference>
<dbReference type="AlphaFoldDB" id="A0A5N5RF30"/>
<comment type="similarity">
    <text evidence="1">Belongs to the CdaR family.</text>
</comment>
<evidence type="ECO:0000256" key="1">
    <source>
        <dbReference type="ARBA" id="ARBA00006754"/>
    </source>
</evidence>
<dbReference type="PANTHER" id="PTHR33744:SF7">
    <property type="entry name" value="PUCR FAMILY TRANSCRIPTIONAL REGULATOR"/>
    <property type="match status" value="1"/>
</dbReference>
<gene>
    <name evidence="5" type="ORF">EHS19_08485</name>
</gene>
<dbReference type="InterPro" id="IPR042070">
    <property type="entry name" value="PucR_C-HTH_sf"/>
</dbReference>
<evidence type="ECO:0000313" key="5">
    <source>
        <dbReference type="EMBL" id="KAB5605857.1"/>
    </source>
</evidence>
<keyword evidence="6" id="KW-1185">Reference proteome</keyword>
<sequence length="309" mass="31701">MSSDGDPSIKSPESRTPESRASGLSNGTTRIVADAFAAPTSGPADSTLPINAGRNANSVSDIGPGTDRLETIAFECLVAGLHDDRVAALLHALGWSDDFQCFAVAGAPGGPVAQTRQQLRRAVRDLGGTLTLTGLHQGVCVALTTVQAAVTPEVTCTAMMPAFDASAAVALSPVRKGVAGAVVAVRAALSTMAATKAVAGSESVRPLRAEDALPERALLGDDDARNELIASVYGSLKEAGPDDPTLGTVSAFLDSGGSLETTAKTLNVHPNTVRYRLKRAADTTGWDATNPREAYVLRTAIALGRIADA</sequence>
<accession>A0A5N5RF30</accession>
<evidence type="ECO:0000313" key="6">
    <source>
        <dbReference type="Proteomes" id="UP000326336"/>
    </source>
</evidence>
<dbReference type="Pfam" id="PF17853">
    <property type="entry name" value="GGDEF_2"/>
    <property type="match status" value="1"/>
</dbReference>
<organism evidence="5 6">
    <name type="scientific">Bifidobacterium jacchi</name>
    <dbReference type="NCBI Taxonomy" id="2490545"/>
    <lineage>
        <taxon>Bacteria</taxon>
        <taxon>Bacillati</taxon>
        <taxon>Actinomycetota</taxon>
        <taxon>Actinomycetes</taxon>
        <taxon>Bifidobacteriales</taxon>
        <taxon>Bifidobacteriaceae</taxon>
        <taxon>Bifidobacterium</taxon>
    </lineage>
</organism>
<feature type="region of interest" description="Disordered" evidence="2">
    <location>
        <begin position="1"/>
        <end position="27"/>
    </location>
</feature>
<reference evidence="5 6" key="1">
    <citation type="journal article" date="2019" name="Int. J. Syst. Evol. Microbiol.">
        <title>Bifidobacterium jacchi sp. nov., isolated from the faeces of a baby common marmoset (Callithrix jacchus).</title>
        <authorList>
            <person name="Modesto M."/>
            <person name="Watanabe K."/>
            <person name="Arita M."/>
            <person name="Satti M."/>
            <person name="Oki K."/>
            <person name="Sciavilla P."/>
            <person name="Patavino C."/>
            <person name="Camma C."/>
            <person name="Michelini S."/>
            <person name="Sgorbati B."/>
            <person name="Mattarelli P."/>
        </authorList>
    </citation>
    <scope>NUCLEOTIDE SEQUENCE [LARGE SCALE GENOMIC DNA]</scope>
    <source>
        <strain evidence="5 6">MRM 9.3</strain>
    </source>
</reference>
<evidence type="ECO:0000256" key="2">
    <source>
        <dbReference type="SAM" id="MobiDB-lite"/>
    </source>
</evidence>